<reference evidence="2 3" key="1">
    <citation type="submission" date="2016-11" db="EMBL/GenBank/DDBJ databases">
        <authorList>
            <person name="Jaros S."/>
            <person name="Januszkiewicz K."/>
            <person name="Wedrychowicz H."/>
        </authorList>
    </citation>
    <scope>NUCLEOTIDE SEQUENCE [LARGE SCALE GENOMIC DNA]</scope>
    <source>
        <strain evidence="2 3">Y1</strain>
    </source>
</reference>
<name>A0A1M7MKJ2_RUMFL</name>
<dbReference type="EMBL" id="FRCT01000023">
    <property type="protein sequence ID" value="SHM91404.1"/>
    <property type="molecule type" value="Genomic_DNA"/>
</dbReference>
<accession>A0A1M7MKJ2</accession>
<feature type="non-terminal residue" evidence="2">
    <location>
        <position position="1"/>
    </location>
</feature>
<dbReference type="AlphaFoldDB" id="A0A1M7MKJ2"/>
<gene>
    <name evidence="1" type="ORF">SAMN04487860_101434</name>
    <name evidence="2" type="ORF">SAMN04487860_12349</name>
</gene>
<evidence type="ECO:0000313" key="2">
    <source>
        <dbReference type="EMBL" id="SHM91404.1"/>
    </source>
</evidence>
<evidence type="ECO:0000313" key="3">
    <source>
        <dbReference type="Proteomes" id="UP000184394"/>
    </source>
</evidence>
<protein>
    <submittedName>
        <fullName evidence="2">Uncharacterized protein</fullName>
    </submittedName>
</protein>
<dbReference type="EMBL" id="FRCT01000001">
    <property type="protein sequence ID" value="SHM18484.1"/>
    <property type="molecule type" value="Genomic_DNA"/>
</dbReference>
<dbReference type="RefSeq" id="WP_207647070.1">
    <property type="nucleotide sequence ID" value="NZ_FRCT01000001.1"/>
</dbReference>
<organism evidence="2 3">
    <name type="scientific">Ruminococcus flavefaciens</name>
    <dbReference type="NCBI Taxonomy" id="1265"/>
    <lineage>
        <taxon>Bacteria</taxon>
        <taxon>Bacillati</taxon>
        <taxon>Bacillota</taxon>
        <taxon>Clostridia</taxon>
        <taxon>Eubacteriales</taxon>
        <taxon>Oscillospiraceae</taxon>
        <taxon>Ruminococcus</taxon>
    </lineage>
</organism>
<proteinExistence type="predicted"/>
<dbReference type="Proteomes" id="UP000184394">
    <property type="component" value="Unassembled WGS sequence"/>
</dbReference>
<sequence>ASPIKETVPRELYGFLMKLDSPKEIVKVLRLYIDTGDELLKHLSYADSYDTLYACVIGKTVNNAPIETSVKIILPDLKRYDSLLKGGDAV</sequence>
<evidence type="ECO:0000313" key="1">
    <source>
        <dbReference type="EMBL" id="SHM18484.1"/>
    </source>
</evidence>